<dbReference type="InterPro" id="IPR050109">
    <property type="entry name" value="HTH-type_TetR-like_transc_reg"/>
</dbReference>
<evidence type="ECO:0000313" key="7">
    <source>
        <dbReference type="EMBL" id="AKF26894.1"/>
    </source>
</evidence>
<dbReference type="SUPFAM" id="SSF46689">
    <property type="entry name" value="Homeodomain-like"/>
    <property type="match status" value="1"/>
</dbReference>
<proteinExistence type="predicted"/>
<evidence type="ECO:0000256" key="4">
    <source>
        <dbReference type="PROSITE-ProRule" id="PRU00335"/>
    </source>
</evidence>
<dbReference type="Proteomes" id="UP000034037">
    <property type="component" value="Chromosome"/>
</dbReference>
<evidence type="ECO:0000256" key="3">
    <source>
        <dbReference type="ARBA" id="ARBA00023163"/>
    </source>
</evidence>
<dbReference type="HOGENOM" id="CLU_069356_20_1_11"/>
<evidence type="ECO:0000256" key="2">
    <source>
        <dbReference type="ARBA" id="ARBA00023125"/>
    </source>
</evidence>
<dbReference type="Pfam" id="PF00440">
    <property type="entry name" value="TetR_N"/>
    <property type="match status" value="1"/>
</dbReference>
<gene>
    <name evidence="7" type="ORF">YH66_04645</name>
</gene>
<dbReference type="Gene3D" id="1.10.357.10">
    <property type="entry name" value="Tetracycline Repressor, domain 2"/>
    <property type="match status" value="1"/>
</dbReference>
<accession>A0A0F6SQW0</accession>
<keyword evidence="3" id="KW-0804">Transcription</keyword>
<dbReference type="GO" id="GO:0003700">
    <property type="term" value="F:DNA-binding transcription factor activity"/>
    <property type="evidence" value="ECO:0007669"/>
    <property type="project" value="TreeGrafter"/>
</dbReference>
<dbReference type="PROSITE" id="PS50977">
    <property type="entry name" value="HTH_TETR_2"/>
    <property type="match status" value="1"/>
</dbReference>
<keyword evidence="1" id="KW-0805">Transcription regulation</keyword>
<dbReference type="InterPro" id="IPR001647">
    <property type="entry name" value="HTH_TetR"/>
</dbReference>
<dbReference type="AlphaFoldDB" id="A0A0F6SQW0"/>
<dbReference type="InterPro" id="IPR009057">
    <property type="entry name" value="Homeodomain-like_sf"/>
</dbReference>
<sequence>MAGAVGRPRRSAPRRAGKNPREEILDASAELFTHQGFATTSTHQIADAVGIRQASLYYHFPSKTEIFLTLLKSTVEPSTVLAEDLSILDAGPEMRLWAIVASEVRLLLSTKWNVGRLYQLPIVGSEEFAEYHSQREALTNVFRDLATEIVGDDPRAELPFHITMSVIEMRRNDGKIPSPLSADSLPETAIMLADASLAVLGASLPADRVEKTLELIKQADAK</sequence>
<feature type="domain" description="HTH tetR-type" evidence="6">
    <location>
        <begin position="18"/>
        <end position="78"/>
    </location>
</feature>
<dbReference type="PANTHER" id="PTHR30055">
    <property type="entry name" value="HTH-TYPE TRANSCRIPTIONAL REGULATOR RUTR"/>
    <property type="match status" value="1"/>
</dbReference>
<feature type="DNA-binding region" description="H-T-H motif" evidence="4">
    <location>
        <begin position="41"/>
        <end position="60"/>
    </location>
</feature>
<protein>
    <submittedName>
        <fullName evidence="7">TetR family transcriptional regulator</fullName>
    </submittedName>
</protein>
<organism evidence="7 8">
    <name type="scientific">[Brevibacterium] flavum</name>
    <dbReference type="NCBI Taxonomy" id="92706"/>
    <lineage>
        <taxon>Bacteria</taxon>
        <taxon>Bacillati</taxon>
        <taxon>Actinomycetota</taxon>
        <taxon>Actinomycetes</taxon>
        <taxon>Mycobacteriales</taxon>
        <taxon>Corynebacteriaceae</taxon>
        <taxon>Corynebacterium</taxon>
    </lineage>
</organism>
<keyword evidence="8" id="KW-1185">Reference proteome</keyword>
<dbReference type="EMBL" id="CP011309">
    <property type="protein sequence ID" value="AKF26894.1"/>
    <property type="molecule type" value="Genomic_DNA"/>
</dbReference>
<evidence type="ECO:0000313" key="8">
    <source>
        <dbReference type="Proteomes" id="UP000034037"/>
    </source>
</evidence>
<dbReference type="PATRIC" id="fig|92706.3.peg.961"/>
<evidence type="ECO:0000256" key="5">
    <source>
        <dbReference type="SAM" id="MobiDB-lite"/>
    </source>
</evidence>
<dbReference type="PANTHER" id="PTHR30055:SF234">
    <property type="entry name" value="HTH-TYPE TRANSCRIPTIONAL REGULATOR BETI"/>
    <property type="match status" value="1"/>
</dbReference>
<dbReference type="PRINTS" id="PR00455">
    <property type="entry name" value="HTHTETR"/>
</dbReference>
<feature type="region of interest" description="Disordered" evidence="5">
    <location>
        <begin position="1"/>
        <end position="20"/>
    </location>
</feature>
<evidence type="ECO:0000256" key="1">
    <source>
        <dbReference type="ARBA" id="ARBA00023015"/>
    </source>
</evidence>
<keyword evidence="2 4" id="KW-0238">DNA-binding</keyword>
<feature type="compositionally biased region" description="Basic residues" evidence="5">
    <location>
        <begin position="7"/>
        <end position="18"/>
    </location>
</feature>
<evidence type="ECO:0000259" key="6">
    <source>
        <dbReference type="PROSITE" id="PS50977"/>
    </source>
</evidence>
<reference evidence="7 8" key="1">
    <citation type="submission" date="2015-04" db="EMBL/GenBank/DDBJ databases">
        <title>Complete Genome Sequence of Brevibacterium flavum ATCC 15168.</title>
        <authorList>
            <person name="Ahn J."/>
            <person name="Park G."/>
            <person name="Jeon W."/>
            <person name="Jang Y."/>
            <person name="Jang M."/>
            <person name="Lee H."/>
            <person name="Lee H."/>
        </authorList>
    </citation>
    <scope>NUCLEOTIDE SEQUENCE [LARGE SCALE GENOMIC DNA]</scope>
    <source>
        <strain evidence="7 8">ATCC 15168</strain>
    </source>
</reference>
<dbReference type="RefSeq" id="WP_003862416.1">
    <property type="nucleotide sequence ID" value="NZ_CP011309.1"/>
</dbReference>
<dbReference type="GO" id="GO:0000976">
    <property type="term" value="F:transcription cis-regulatory region binding"/>
    <property type="evidence" value="ECO:0007669"/>
    <property type="project" value="TreeGrafter"/>
</dbReference>
<name>A0A0F6SQW0_9CORY</name>